<dbReference type="Proteomes" id="UP001472866">
    <property type="component" value="Chromosome 04"/>
</dbReference>
<dbReference type="InterPro" id="IPR013083">
    <property type="entry name" value="Znf_RING/FYVE/PHD"/>
</dbReference>
<keyword evidence="3" id="KW-0862">Zinc</keyword>
<evidence type="ECO:0000313" key="7">
    <source>
        <dbReference type="EMBL" id="WZN61282.1"/>
    </source>
</evidence>
<dbReference type="SMART" id="SM00184">
    <property type="entry name" value="RING"/>
    <property type="match status" value="1"/>
</dbReference>
<dbReference type="InterPro" id="IPR049627">
    <property type="entry name" value="SLX8"/>
</dbReference>
<evidence type="ECO:0000256" key="1">
    <source>
        <dbReference type="ARBA" id="ARBA00022723"/>
    </source>
</evidence>
<dbReference type="InterPro" id="IPR001841">
    <property type="entry name" value="Znf_RING"/>
</dbReference>
<keyword evidence="8" id="KW-1185">Reference proteome</keyword>
<dbReference type="PANTHER" id="PTHR47094">
    <property type="entry name" value="ELFLESS, ISOFORM B"/>
    <property type="match status" value="1"/>
</dbReference>
<dbReference type="GO" id="GO:0033768">
    <property type="term" value="C:SUMO-targeted ubiquitin ligase complex"/>
    <property type="evidence" value="ECO:0007669"/>
    <property type="project" value="TreeGrafter"/>
</dbReference>
<dbReference type="PANTHER" id="PTHR47094:SF1">
    <property type="entry name" value="RING-TYPE E3 UBIQUITIN TRANSFERASE"/>
    <property type="match status" value="1"/>
</dbReference>
<evidence type="ECO:0000256" key="3">
    <source>
        <dbReference type="ARBA" id="ARBA00022833"/>
    </source>
</evidence>
<proteinExistence type="predicted"/>
<keyword evidence="2 4" id="KW-0863">Zinc-finger</keyword>
<protein>
    <recommendedName>
        <fullName evidence="6">RING-type domain-containing protein</fullName>
    </recommendedName>
</protein>
<dbReference type="SUPFAM" id="SSF57850">
    <property type="entry name" value="RING/U-box"/>
    <property type="match status" value="1"/>
</dbReference>
<accession>A0AAX4P4I2</accession>
<gene>
    <name evidence="7" type="ORF">HKI87_04g28170</name>
</gene>
<dbReference type="EMBL" id="CP151504">
    <property type="protein sequence ID" value="WZN61282.1"/>
    <property type="molecule type" value="Genomic_DNA"/>
</dbReference>
<evidence type="ECO:0000256" key="5">
    <source>
        <dbReference type="SAM" id="MobiDB-lite"/>
    </source>
</evidence>
<dbReference type="AlphaFoldDB" id="A0AAX4P4I2"/>
<organism evidence="7 8">
    <name type="scientific">Chloropicon roscoffensis</name>
    <dbReference type="NCBI Taxonomy" id="1461544"/>
    <lineage>
        <taxon>Eukaryota</taxon>
        <taxon>Viridiplantae</taxon>
        <taxon>Chlorophyta</taxon>
        <taxon>Chloropicophyceae</taxon>
        <taxon>Chloropicales</taxon>
        <taxon>Chloropicaceae</taxon>
        <taxon>Chloropicon</taxon>
    </lineage>
</organism>
<dbReference type="GO" id="GO:0006511">
    <property type="term" value="P:ubiquitin-dependent protein catabolic process"/>
    <property type="evidence" value="ECO:0007669"/>
    <property type="project" value="TreeGrafter"/>
</dbReference>
<dbReference type="PROSITE" id="PS00518">
    <property type="entry name" value="ZF_RING_1"/>
    <property type="match status" value="1"/>
</dbReference>
<evidence type="ECO:0000313" key="8">
    <source>
        <dbReference type="Proteomes" id="UP001472866"/>
    </source>
</evidence>
<evidence type="ECO:0000256" key="4">
    <source>
        <dbReference type="PROSITE-ProRule" id="PRU00175"/>
    </source>
</evidence>
<keyword evidence="1" id="KW-0479">Metal-binding</keyword>
<evidence type="ECO:0000256" key="2">
    <source>
        <dbReference type="ARBA" id="ARBA00022771"/>
    </source>
</evidence>
<dbReference type="GO" id="GO:0032183">
    <property type="term" value="F:SUMO binding"/>
    <property type="evidence" value="ECO:0007669"/>
    <property type="project" value="TreeGrafter"/>
</dbReference>
<evidence type="ECO:0000259" key="6">
    <source>
        <dbReference type="PROSITE" id="PS50089"/>
    </source>
</evidence>
<dbReference type="Pfam" id="PF13923">
    <property type="entry name" value="zf-C3HC4_2"/>
    <property type="match status" value="1"/>
</dbReference>
<dbReference type="GO" id="GO:0061630">
    <property type="term" value="F:ubiquitin protein ligase activity"/>
    <property type="evidence" value="ECO:0007669"/>
    <property type="project" value="InterPro"/>
</dbReference>
<feature type="region of interest" description="Disordered" evidence="5">
    <location>
        <begin position="1"/>
        <end position="75"/>
    </location>
</feature>
<name>A0AAX4P4I2_9CHLO</name>
<reference evidence="7 8" key="1">
    <citation type="submission" date="2024-03" db="EMBL/GenBank/DDBJ databases">
        <title>Complete genome sequence of the green alga Chloropicon roscoffensis RCC1871.</title>
        <authorList>
            <person name="Lemieux C."/>
            <person name="Pombert J.-F."/>
            <person name="Otis C."/>
            <person name="Turmel M."/>
        </authorList>
    </citation>
    <scope>NUCLEOTIDE SEQUENCE [LARGE SCALE GENOMIC DNA]</scope>
    <source>
        <strain evidence="7 8">RCC1871</strain>
    </source>
</reference>
<dbReference type="Gene3D" id="3.30.40.10">
    <property type="entry name" value="Zinc/RING finger domain, C3HC4 (zinc finger)"/>
    <property type="match status" value="1"/>
</dbReference>
<sequence length="177" mass="19257">MASTSDPVVVILDDEPSPGLEKEVPRRLSEAGASASHAAAERRRKQKRKLTPQTPSPAEVVDLTSTSPPRKAVSPALQIVSTAKKPKVPRVVPSSFAPRTTLPDVFIAESRRTPPDPPKSNAPECRICMSAMQEPVATPCGHVFCHACLTTAMRVKKQCPVCRKAIRSMKQVKRLFL</sequence>
<dbReference type="GO" id="GO:0008270">
    <property type="term" value="F:zinc ion binding"/>
    <property type="evidence" value="ECO:0007669"/>
    <property type="project" value="UniProtKB-KW"/>
</dbReference>
<feature type="compositionally biased region" description="Basic and acidic residues" evidence="5">
    <location>
        <begin position="20"/>
        <end position="29"/>
    </location>
</feature>
<dbReference type="PROSITE" id="PS50089">
    <property type="entry name" value="ZF_RING_2"/>
    <property type="match status" value="1"/>
</dbReference>
<dbReference type="GO" id="GO:0140082">
    <property type="term" value="F:SUMO-ubiquitin ligase activity"/>
    <property type="evidence" value="ECO:0007669"/>
    <property type="project" value="TreeGrafter"/>
</dbReference>
<feature type="domain" description="RING-type" evidence="6">
    <location>
        <begin position="125"/>
        <end position="163"/>
    </location>
</feature>
<dbReference type="InterPro" id="IPR017907">
    <property type="entry name" value="Znf_RING_CS"/>
</dbReference>